<proteinExistence type="predicted"/>
<name>A0A4Q7YPF6_9GAMM</name>
<protein>
    <recommendedName>
        <fullName evidence="4">START domain-containing protein</fullName>
    </recommendedName>
</protein>
<dbReference type="EMBL" id="SHKX01000013">
    <property type="protein sequence ID" value="RZU38585.1"/>
    <property type="molecule type" value="Genomic_DNA"/>
</dbReference>
<dbReference type="Gene3D" id="3.30.530.20">
    <property type="match status" value="1"/>
</dbReference>
<organism evidence="2 3">
    <name type="scientific">Fluviicoccus keumensis</name>
    <dbReference type="NCBI Taxonomy" id="1435465"/>
    <lineage>
        <taxon>Bacteria</taxon>
        <taxon>Pseudomonadati</taxon>
        <taxon>Pseudomonadota</taxon>
        <taxon>Gammaproteobacteria</taxon>
        <taxon>Moraxellales</taxon>
        <taxon>Moraxellaceae</taxon>
        <taxon>Fluviicoccus</taxon>
    </lineage>
</organism>
<feature type="chain" id="PRO_5020981261" description="START domain-containing protein" evidence="1">
    <location>
        <begin position="24"/>
        <end position="239"/>
    </location>
</feature>
<dbReference type="RefSeq" id="WP_130414269.1">
    <property type="nucleotide sequence ID" value="NZ_SHKX01000013.1"/>
</dbReference>
<dbReference type="AlphaFoldDB" id="A0A4Q7YPF6"/>
<dbReference type="Proteomes" id="UP000292423">
    <property type="component" value="Unassembled WGS sequence"/>
</dbReference>
<feature type="signal peptide" evidence="1">
    <location>
        <begin position="1"/>
        <end position="23"/>
    </location>
</feature>
<evidence type="ECO:0000313" key="3">
    <source>
        <dbReference type="Proteomes" id="UP000292423"/>
    </source>
</evidence>
<evidence type="ECO:0000256" key="1">
    <source>
        <dbReference type="SAM" id="SignalP"/>
    </source>
</evidence>
<comment type="caution">
    <text evidence="2">The sequence shown here is derived from an EMBL/GenBank/DDBJ whole genome shotgun (WGS) entry which is preliminary data.</text>
</comment>
<reference evidence="2 3" key="1">
    <citation type="submission" date="2019-02" db="EMBL/GenBank/DDBJ databases">
        <title>Genomic Encyclopedia of Type Strains, Phase IV (KMG-IV): sequencing the most valuable type-strain genomes for metagenomic binning, comparative biology and taxonomic classification.</title>
        <authorList>
            <person name="Goeker M."/>
        </authorList>
    </citation>
    <scope>NUCLEOTIDE SEQUENCE [LARGE SCALE GENOMIC DNA]</scope>
    <source>
        <strain evidence="2 3">DSM 105135</strain>
    </source>
</reference>
<keyword evidence="1" id="KW-0732">Signal</keyword>
<dbReference type="SUPFAM" id="SSF55961">
    <property type="entry name" value="Bet v1-like"/>
    <property type="match status" value="1"/>
</dbReference>
<dbReference type="InterPro" id="IPR023393">
    <property type="entry name" value="START-like_dom_sf"/>
</dbReference>
<sequence length="239" mass="27768">MKDRRIKRLLGVLAVCAISAAHAVDEEDQEFAALQYPGTNEWRLLKTDKRHAVTTYYKREDHKIFRSFKVEAEFDQPLDVSACQLLDTENYPRWFMNAAESKLLRRISDTEFYFYLRFKAPFGLPDRDIPLHVELMPYSGKSGALTIRFTGVPHQIPARPPLLRLPAWEVVTRLTPLPNGRSSEVTEGYVEPGGNTIPAWLVNYFQRQMPYANTLARGRDMVRYAKADERCPYRIRQKE</sequence>
<accession>A0A4Q7YPF6</accession>
<keyword evidence="3" id="KW-1185">Reference proteome</keyword>
<dbReference type="OrthoDB" id="5734556at2"/>
<evidence type="ECO:0000313" key="2">
    <source>
        <dbReference type="EMBL" id="RZU38585.1"/>
    </source>
</evidence>
<gene>
    <name evidence="2" type="ORF">EV700_2520</name>
</gene>
<evidence type="ECO:0008006" key="4">
    <source>
        <dbReference type="Google" id="ProtNLM"/>
    </source>
</evidence>